<protein>
    <submittedName>
        <fullName evidence="2">Uncharacterized protein</fullName>
    </submittedName>
</protein>
<evidence type="ECO:0000313" key="2">
    <source>
        <dbReference type="EMBL" id="JAD08734.1"/>
    </source>
</evidence>
<name>A0A0A1XBC8_ZEUCU</name>
<evidence type="ECO:0000256" key="1">
    <source>
        <dbReference type="SAM" id="MobiDB-lite"/>
    </source>
</evidence>
<gene>
    <name evidence="2" type="ORF">g.49164</name>
</gene>
<feature type="region of interest" description="Disordered" evidence="1">
    <location>
        <begin position="355"/>
        <end position="378"/>
    </location>
</feature>
<organism evidence="2">
    <name type="scientific">Zeugodacus cucurbitae</name>
    <name type="common">Melon fruit fly</name>
    <name type="synonym">Bactrocera cucurbitae</name>
    <dbReference type="NCBI Taxonomy" id="28588"/>
    <lineage>
        <taxon>Eukaryota</taxon>
        <taxon>Metazoa</taxon>
        <taxon>Ecdysozoa</taxon>
        <taxon>Arthropoda</taxon>
        <taxon>Hexapoda</taxon>
        <taxon>Insecta</taxon>
        <taxon>Pterygota</taxon>
        <taxon>Neoptera</taxon>
        <taxon>Endopterygota</taxon>
        <taxon>Diptera</taxon>
        <taxon>Brachycera</taxon>
        <taxon>Muscomorpha</taxon>
        <taxon>Tephritoidea</taxon>
        <taxon>Tephritidae</taxon>
        <taxon>Zeugodacus</taxon>
        <taxon>Zeugodacus</taxon>
    </lineage>
</organism>
<dbReference type="EMBL" id="GBXI01005558">
    <property type="protein sequence ID" value="JAD08734.1"/>
    <property type="molecule type" value="Transcribed_RNA"/>
</dbReference>
<reference evidence="2" key="1">
    <citation type="submission" date="2014-11" db="EMBL/GenBank/DDBJ databases">
        <authorList>
            <person name="Geib S."/>
        </authorList>
    </citation>
    <scope>NUCLEOTIDE SEQUENCE</scope>
</reference>
<feature type="compositionally biased region" description="Low complexity" evidence="1">
    <location>
        <begin position="153"/>
        <end position="178"/>
    </location>
</feature>
<feature type="region of interest" description="Disordered" evidence="1">
    <location>
        <begin position="145"/>
        <end position="178"/>
    </location>
</feature>
<reference evidence="2" key="2">
    <citation type="journal article" date="2015" name="Gigascience">
        <title>Reconstructing a comprehensive transcriptome assembly of a white-pupal translocated strain of the pest fruit fly Bactrocera cucurbitae.</title>
        <authorList>
            <person name="Sim S.B."/>
            <person name="Calla B."/>
            <person name="Hall B."/>
            <person name="DeRego T."/>
            <person name="Geib S.M."/>
        </authorList>
    </citation>
    <scope>NUCLEOTIDE SEQUENCE</scope>
</reference>
<dbReference type="AlphaFoldDB" id="A0A0A1XBC8"/>
<proteinExistence type="predicted"/>
<sequence>MRSPSGRVPQQGLNRLWLASICAITVATLSGSFVTPAFGAPAKLDGIAPPPESPFPLEAQPTQFSDAIAAALNIDNGEGDGGVEGFVKNQPSAVDSYGNPIETLKPIDTPDGRKVISAQGLQFEIPNYASGITEIKKPSDDLLPPLIAPFEPTSTSDSADSSASTEQDFGSSTKTTFSKSNEGKVITNNVFGTSSGVTTASKQVGFGASTAAGQANFQKDFQQNTSDRFSTTGSSFVGTSNAFNKAATPSAFSSFSSAQQNTNFNSFNNKGPVTNADTGKYTGGFGGSPGILGSGKIGSAVRTDGSIRPTSNVAFTQATAIPPTAPPKFPTNPNFANRVGNSASTSFTANTAAGANKYQGTFGGPPGVLNPFDNIKSG</sequence>
<accession>A0A0A1XBC8</accession>